<name>A0A6J4NRQ5_9CYAN</name>
<evidence type="ECO:0000313" key="1">
    <source>
        <dbReference type="EMBL" id="CAA9395091.1"/>
    </source>
</evidence>
<dbReference type="AlphaFoldDB" id="A0A6J4NRQ5"/>
<reference evidence="1" key="1">
    <citation type="submission" date="2020-02" db="EMBL/GenBank/DDBJ databases">
        <authorList>
            <person name="Meier V. D."/>
        </authorList>
    </citation>
    <scope>NUCLEOTIDE SEQUENCE</scope>
    <source>
        <strain evidence="1">AVDCRST_MAG94</strain>
    </source>
</reference>
<sequence>MKRSILRSENQAAPVRQPQFPLAGLTSLKTAVLPNIKALSPHSKDYFPRLEWQNTCQPDSRV</sequence>
<dbReference type="EMBL" id="CADCTY010001931">
    <property type="protein sequence ID" value="CAA9395091.1"/>
    <property type="molecule type" value="Genomic_DNA"/>
</dbReference>
<gene>
    <name evidence="1" type="ORF">AVDCRST_MAG94-5611</name>
</gene>
<proteinExistence type="predicted"/>
<protein>
    <submittedName>
        <fullName evidence="1">Uncharacterized protein</fullName>
    </submittedName>
</protein>
<organism evidence="1">
    <name type="scientific">uncultured Leptolyngbya sp</name>
    <dbReference type="NCBI Taxonomy" id="332963"/>
    <lineage>
        <taxon>Bacteria</taxon>
        <taxon>Bacillati</taxon>
        <taxon>Cyanobacteriota</taxon>
        <taxon>Cyanophyceae</taxon>
        <taxon>Leptolyngbyales</taxon>
        <taxon>Leptolyngbyaceae</taxon>
        <taxon>Leptolyngbya group</taxon>
        <taxon>Leptolyngbya</taxon>
        <taxon>environmental samples</taxon>
    </lineage>
</organism>
<accession>A0A6J4NRQ5</accession>